<gene>
    <name evidence="1" type="ORF">CALVIDRAFT_396940</name>
</gene>
<dbReference type="Proteomes" id="UP000076738">
    <property type="component" value="Unassembled WGS sequence"/>
</dbReference>
<accession>A0A167PPS0</accession>
<dbReference type="AlphaFoldDB" id="A0A167PPS0"/>
<evidence type="ECO:0000313" key="1">
    <source>
        <dbReference type="EMBL" id="KZO99010.1"/>
    </source>
</evidence>
<reference evidence="1 2" key="1">
    <citation type="journal article" date="2016" name="Mol. Biol. Evol.">
        <title>Comparative Genomics of Early-Diverging Mushroom-Forming Fungi Provides Insights into the Origins of Lignocellulose Decay Capabilities.</title>
        <authorList>
            <person name="Nagy L.G."/>
            <person name="Riley R."/>
            <person name="Tritt A."/>
            <person name="Adam C."/>
            <person name="Daum C."/>
            <person name="Floudas D."/>
            <person name="Sun H."/>
            <person name="Yadav J.S."/>
            <person name="Pangilinan J."/>
            <person name="Larsson K.H."/>
            <person name="Matsuura K."/>
            <person name="Barry K."/>
            <person name="Labutti K."/>
            <person name="Kuo R."/>
            <person name="Ohm R.A."/>
            <person name="Bhattacharya S.S."/>
            <person name="Shirouzu T."/>
            <person name="Yoshinaga Y."/>
            <person name="Martin F.M."/>
            <person name="Grigoriev I.V."/>
            <person name="Hibbett D.S."/>
        </authorList>
    </citation>
    <scope>NUCLEOTIDE SEQUENCE [LARGE SCALE GENOMIC DNA]</scope>
    <source>
        <strain evidence="1 2">TUFC12733</strain>
    </source>
</reference>
<evidence type="ECO:0000313" key="2">
    <source>
        <dbReference type="Proteomes" id="UP000076738"/>
    </source>
</evidence>
<dbReference type="EMBL" id="KV417273">
    <property type="protein sequence ID" value="KZO99010.1"/>
    <property type="molecule type" value="Genomic_DNA"/>
</dbReference>
<name>A0A167PPS0_CALVF</name>
<organism evidence="1 2">
    <name type="scientific">Calocera viscosa (strain TUFC12733)</name>
    <dbReference type="NCBI Taxonomy" id="1330018"/>
    <lineage>
        <taxon>Eukaryota</taxon>
        <taxon>Fungi</taxon>
        <taxon>Dikarya</taxon>
        <taxon>Basidiomycota</taxon>
        <taxon>Agaricomycotina</taxon>
        <taxon>Dacrymycetes</taxon>
        <taxon>Dacrymycetales</taxon>
        <taxon>Dacrymycetaceae</taxon>
        <taxon>Calocera</taxon>
    </lineage>
</organism>
<proteinExistence type="predicted"/>
<sequence length="239" mass="27437">MRTFRPPPAACLVRYCGFDRALARSTVHSPHKMPLSPTFREHCTPHFFNKTHSVTQNNRKLCLTMYERFLPNPYPGLSYLDTKGHELPELEPGALYAFSIKRTDGPPPTWSKVLFFALSKSSGTMYTFCPATPPKQGCNYLIERDIAFMRVPRAYGKIRLLPPHVVEWEVVFDAVNQMNADQCRTDVDCIVAVLKSLGVPLKHPETFDQEFRTSEISWDPERMGDIRSAYVTRPTYFEL</sequence>
<protein>
    <submittedName>
        <fullName evidence="1">Uncharacterized protein</fullName>
    </submittedName>
</protein>
<keyword evidence="2" id="KW-1185">Reference proteome</keyword>